<comment type="caution">
    <text evidence="2">The sequence shown here is derived from an EMBL/GenBank/DDBJ whole genome shotgun (WGS) entry which is preliminary data.</text>
</comment>
<organism evidence="2 3">
    <name type="scientific">Tetrapyrgos nigripes</name>
    <dbReference type="NCBI Taxonomy" id="182062"/>
    <lineage>
        <taxon>Eukaryota</taxon>
        <taxon>Fungi</taxon>
        <taxon>Dikarya</taxon>
        <taxon>Basidiomycota</taxon>
        <taxon>Agaricomycotina</taxon>
        <taxon>Agaricomycetes</taxon>
        <taxon>Agaricomycetidae</taxon>
        <taxon>Agaricales</taxon>
        <taxon>Marasmiineae</taxon>
        <taxon>Marasmiaceae</taxon>
        <taxon>Tetrapyrgos</taxon>
    </lineage>
</organism>
<evidence type="ECO:0000313" key="2">
    <source>
        <dbReference type="EMBL" id="KAF5365964.1"/>
    </source>
</evidence>
<dbReference type="Pfam" id="PF06985">
    <property type="entry name" value="HET"/>
    <property type="match status" value="1"/>
</dbReference>
<evidence type="ECO:0000259" key="1">
    <source>
        <dbReference type="Pfam" id="PF06985"/>
    </source>
</evidence>
<name>A0A8H5LQQ4_9AGAR</name>
<reference evidence="2 3" key="1">
    <citation type="journal article" date="2020" name="ISME J.">
        <title>Uncovering the hidden diversity of litter-decomposition mechanisms in mushroom-forming fungi.</title>
        <authorList>
            <person name="Floudas D."/>
            <person name="Bentzer J."/>
            <person name="Ahren D."/>
            <person name="Johansson T."/>
            <person name="Persson P."/>
            <person name="Tunlid A."/>
        </authorList>
    </citation>
    <scope>NUCLEOTIDE SEQUENCE [LARGE SCALE GENOMIC DNA]</scope>
    <source>
        <strain evidence="2 3">CBS 291.85</strain>
    </source>
</reference>
<dbReference type="PANTHER" id="PTHR10622:SF12">
    <property type="entry name" value="HET DOMAIN-CONTAINING PROTEIN"/>
    <property type="match status" value="1"/>
</dbReference>
<gene>
    <name evidence="2" type="ORF">D9758_006635</name>
</gene>
<dbReference type="InterPro" id="IPR010730">
    <property type="entry name" value="HET"/>
</dbReference>
<dbReference type="PANTHER" id="PTHR10622">
    <property type="entry name" value="HET DOMAIN-CONTAINING PROTEIN"/>
    <property type="match status" value="1"/>
</dbReference>
<accession>A0A8H5LQQ4</accession>
<dbReference type="Proteomes" id="UP000559256">
    <property type="component" value="Unassembled WGS sequence"/>
</dbReference>
<dbReference type="OrthoDB" id="5122891at2759"/>
<protein>
    <recommendedName>
        <fullName evidence="1">Heterokaryon incompatibility domain-containing protein</fullName>
    </recommendedName>
</protein>
<feature type="domain" description="Heterokaryon incompatibility" evidence="1">
    <location>
        <begin position="21"/>
        <end position="128"/>
    </location>
</feature>
<dbReference type="AlphaFoldDB" id="A0A8H5LQQ4"/>
<proteinExistence type="predicted"/>
<evidence type="ECO:0000313" key="3">
    <source>
        <dbReference type="Proteomes" id="UP000559256"/>
    </source>
</evidence>
<keyword evidence="3" id="KW-1185">Reference proteome</keyword>
<dbReference type="EMBL" id="JAACJM010000025">
    <property type="protein sequence ID" value="KAF5365964.1"/>
    <property type="molecule type" value="Genomic_DNA"/>
</dbReference>
<sequence>MRLLDTNTFEIQEFYTDIPPYAILSHTWEKDEVTFQDMQNLWFATRKQRDQRTPQDTFIIHAVTRKAGYKKVWKACEHARKYDFRWIWIDSCCINKESSAELSEAINSMYQHYEDSEVCYVYLCDVSSTPGPHPRDPVSTFRNSRWFKRGWTLQELIAPSFVVFLDVEWNKIGTRWELQDVVSAITSIPVRAFTHGDVEEYSVAQKMSWAAFRQTTRPEDLAYCLMGIFGVSMPPIYGEGAAKAFLRLQQEIIKISDDRSIFAWIASEGESAPRGLLARCPFEFRASGEVRKSETGHIGDESSYSFGNNGLRIALPLESPASEDSTFLASLLCRSDRKPDVNQYFSVYLQKVAGQGYVRCRPEDLELVPLSSSASVQRLVVREAPISRKRKDKHYDEIHATVPAFFNCTMNNAGQVSSQTSTLRVWPRESVKFTFRNPPWPPIPFAFLNYHSQRFGESFFIALDRLTRCLVVTETRLDTMDDVSRLFAHDEGDGVRRFTKKGAHLLHWSSSPACFDTVVAPLKSGALVSCTFQMTGNTTERILEVVYIPSNPCNIFMTRLLDTPNCGFMVPFKVGDWTLQQIYPPDFFSKECGGQTYISMPNTGDLASTFRVIIYKAKEPLPPVYVTVGFANRFEWIDAGFFELSKETGEEIWRSYLGSGSRRLKKSRHGGSWPCMTMYDLDDWRFRDTQVIASIRYPNTILQLGSFILHIDFGGSL</sequence>